<dbReference type="GO" id="GO:0008781">
    <property type="term" value="F:N-acylneuraminate cytidylyltransferase activity"/>
    <property type="evidence" value="ECO:0007669"/>
    <property type="project" value="TreeGrafter"/>
</dbReference>
<dbReference type="InterPro" id="IPR050793">
    <property type="entry name" value="CMP-NeuNAc_synthase"/>
</dbReference>
<dbReference type="Gene3D" id="3.90.550.10">
    <property type="entry name" value="Spore Coat Polysaccharide Biosynthesis Protein SpsA, Chain A"/>
    <property type="match status" value="1"/>
</dbReference>
<proteinExistence type="predicted"/>
<dbReference type="PANTHER" id="PTHR21485">
    <property type="entry name" value="HAD SUPERFAMILY MEMBERS CMAS AND KDSC"/>
    <property type="match status" value="1"/>
</dbReference>
<name>A0A6M3Y1T6_9ZZZZ</name>
<protein>
    <submittedName>
        <fullName evidence="2">Putative cytidylyltransferase</fullName>
    </submittedName>
</protein>
<dbReference type="InterPro" id="IPR029044">
    <property type="entry name" value="Nucleotide-diphossugar_trans"/>
</dbReference>
<dbReference type="SUPFAM" id="SSF53448">
    <property type="entry name" value="Nucleotide-diphospho-sugar transferases"/>
    <property type="match status" value="1"/>
</dbReference>
<keyword evidence="2" id="KW-0808">Transferase</keyword>
<dbReference type="InterPro" id="IPR003329">
    <property type="entry name" value="Cytidylyl_trans"/>
</dbReference>
<gene>
    <name evidence="1" type="ORF">MM415A02746_0007</name>
    <name evidence="2" type="ORF">TM448B03925_0003</name>
</gene>
<keyword evidence="2" id="KW-0548">Nucleotidyltransferase</keyword>
<reference evidence="2" key="1">
    <citation type="submission" date="2020-03" db="EMBL/GenBank/DDBJ databases">
        <title>The deep terrestrial virosphere.</title>
        <authorList>
            <person name="Holmfeldt K."/>
            <person name="Nilsson E."/>
            <person name="Simone D."/>
            <person name="Lopez-Fernandez M."/>
            <person name="Wu X."/>
            <person name="de Brujin I."/>
            <person name="Lundin D."/>
            <person name="Andersson A."/>
            <person name="Bertilsson S."/>
            <person name="Dopson M."/>
        </authorList>
    </citation>
    <scope>NUCLEOTIDE SEQUENCE</scope>
    <source>
        <strain evidence="1">MM415A02746</strain>
        <strain evidence="2">TM448B03925</strain>
    </source>
</reference>
<evidence type="ECO:0000313" key="2">
    <source>
        <dbReference type="EMBL" id="QJI02984.1"/>
    </source>
</evidence>
<dbReference type="Pfam" id="PF02348">
    <property type="entry name" value="CTP_transf_3"/>
    <property type="match status" value="1"/>
</dbReference>
<dbReference type="EMBL" id="MT141955">
    <property type="protein sequence ID" value="QJA72491.1"/>
    <property type="molecule type" value="Genomic_DNA"/>
</dbReference>
<dbReference type="PANTHER" id="PTHR21485:SF3">
    <property type="entry name" value="N-ACYLNEURAMINATE CYTIDYLYLTRANSFERASE"/>
    <property type="match status" value="1"/>
</dbReference>
<dbReference type="AlphaFoldDB" id="A0A6M3Y1T6"/>
<dbReference type="EMBL" id="MT145048">
    <property type="protein sequence ID" value="QJI02984.1"/>
    <property type="molecule type" value="Genomic_DNA"/>
</dbReference>
<accession>A0A6M3Y1T6</accession>
<evidence type="ECO:0000313" key="1">
    <source>
        <dbReference type="EMBL" id="QJA72491.1"/>
    </source>
</evidence>
<organism evidence="2">
    <name type="scientific">viral metagenome</name>
    <dbReference type="NCBI Taxonomy" id="1070528"/>
    <lineage>
        <taxon>unclassified sequences</taxon>
        <taxon>metagenomes</taxon>
        <taxon>organismal metagenomes</taxon>
    </lineage>
</organism>
<sequence length="250" mass="29109">MIIRAHIPARDGSMRVPNKNLKDFCGKPLIAWSILKCLAADVYDGVYVITDSKRIAKVAKEYGAEVIMQPPWQCQFGERGGSIAEAWFFYQLKKAGIPMDADSGFLCTTPLRKVNDYRRLVGKKLEVPQAQEIALSSRIVSLQLHEDNGDGTSRMILFDNTGKYMIPWAGSIHDVDYYVNNFCGGWHDIERFFETKDVQYMPKPVRPEDYPNKHIYYVEIEPWQWYDIDRLVDWEICEFWFKYKGLDKEV</sequence>